<dbReference type="AlphaFoldDB" id="C1G858"/>
<organism evidence="1 2">
    <name type="scientific">Paracoccidioides brasiliensis (strain Pb18)</name>
    <dbReference type="NCBI Taxonomy" id="502780"/>
    <lineage>
        <taxon>Eukaryota</taxon>
        <taxon>Fungi</taxon>
        <taxon>Dikarya</taxon>
        <taxon>Ascomycota</taxon>
        <taxon>Pezizomycotina</taxon>
        <taxon>Eurotiomycetes</taxon>
        <taxon>Eurotiomycetidae</taxon>
        <taxon>Onygenales</taxon>
        <taxon>Ajellomycetaceae</taxon>
        <taxon>Paracoccidioides</taxon>
    </lineage>
</organism>
<dbReference type="RefSeq" id="XP_010758373.1">
    <property type="nucleotide sequence ID" value="XM_010760071.1"/>
</dbReference>
<accession>C1G858</accession>
<dbReference type="eggNOG" id="ENOG502T52C">
    <property type="taxonomic scope" value="Eukaryota"/>
</dbReference>
<dbReference type="HOGENOM" id="CLU_723808_0_0_1"/>
<dbReference type="InParanoid" id="C1G858"/>
<dbReference type="GeneID" id="22582682"/>
<name>C1G858_PARBD</name>
<dbReference type="KEGG" id="pbn:PADG_03363"/>
<reference evidence="1 2" key="1">
    <citation type="journal article" date="2011" name="PLoS Genet.">
        <title>Comparative genomic analysis of human fungal pathogens causing paracoccidioidomycosis.</title>
        <authorList>
            <person name="Desjardins C.A."/>
            <person name="Champion M.D."/>
            <person name="Holder J.W."/>
            <person name="Muszewska A."/>
            <person name="Goldberg J."/>
            <person name="Bailao A.M."/>
            <person name="Brigido M.M."/>
            <person name="Ferreira M.E."/>
            <person name="Garcia A.M."/>
            <person name="Grynberg M."/>
            <person name="Gujja S."/>
            <person name="Heiman D.I."/>
            <person name="Henn M.R."/>
            <person name="Kodira C.D."/>
            <person name="Leon-Narvaez H."/>
            <person name="Longo L.V."/>
            <person name="Ma L.J."/>
            <person name="Malavazi I."/>
            <person name="Matsuo A.L."/>
            <person name="Morais F.V."/>
            <person name="Pereira M."/>
            <person name="Rodriguez-Brito S."/>
            <person name="Sakthikumar S."/>
            <person name="Salem-Izacc S.M."/>
            <person name="Sykes S.M."/>
            <person name="Teixeira M.M."/>
            <person name="Vallejo M.C."/>
            <person name="Walter M.E."/>
            <person name="Yandava C."/>
            <person name="Young S."/>
            <person name="Zeng Q."/>
            <person name="Zucker J."/>
            <person name="Felipe M.S."/>
            <person name="Goldman G.H."/>
            <person name="Haas B.J."/>
            <person name="McEwen J.G."/>
            <person name="Nino-Vega G."/>
            <person name="Puccia R."/>
            <person name="San-Blas G."/>
            <person name="Soares C.M."/>
            <person name="Birren B.W."/>
            <person name="Cuomo C.A."/>
        </authorList>
    </citation>
    <scope>NUCLEOTIDE SEQUENCE [LARGE SCALE GENOMIC DNA]</scope>
    <source>
        <strain evidence="1 2">Pb18</strain>
    </source>
</reference>
<dbReference type="EMBL" id="KN275959">
    <property type="protein sequence ID" value="EEH47265.2"/>
    <property type="molecule type" value="Genomic_DNA"/>
</dbReference>
<protein>
    <submittedName>
        <fullName evidence="1">Uncharacterized protein</fullName>
    </submittedName>
</protein>
<evidence type="ECO:0000313" key="2">
    <source>
        <dbReference type="Proteomes" id="UP000001628"/>
    </source>
</evidence>
<sequence length="382" mass="44389">MPMPRRSNKIPARPVTFPLMRLPLEIRENIYGFLLEPLSGSCYEDLPEMAGENGIRFQISEAVFSCFCHEQDFTHSTNQPNGHIPDGMEDLFELYKAIREGTANDAEIQRGEELCLTERFETDFELDLEEVESGSTSGDDDHDSDSEVDVGYFDDIVNCENKLPRHTRGIRGECRPVYELQVYRGQKTDSYPRYSSPSQKTTPHHKYICWEFRILDLLFLRRLFHVSHKFTREIARCLWKNAILNFEDPECFFSFIADRYAILGFIKCIELHLQFYDDWFDTSSETVVAICQFVSEFMHLRYIKINFGTERSCLEKVIAGERLERWKTAFNELKVTQGFELSVYNCPVTVPHKKMGTALCSSGDLGKKLEDLWRPAVLAKQE</sequence>
<keyword evidence="2" id="KW-1185">Reference proteome</keyword>
<dbReference type="OrthoDB" id="4186596at2759"/>
<proteinExistence type="predicted"/>
<dbReference type="VEuPathDB" id="FungiDB:PADG_03363"/>
<evidence type="ECO:0000313" key="1">
    <source>
        <dbReference type="EMBL" id="EEH47265.2"/>
    </source>
</evidence>
<gene>
    <name evidence="1" type="ORF">PADG_03363</name>
</gene>
<dbReference type="Proteomes" id="UP000001628">
    <property type="component" value="Unassembled WGS sequence"/>
</dbReference>
<dbReference type="OMA" id="IVNCENK"/>